<protein>
    <submittedName>
        <fullName evidence="2">Uncharacterized protein</fullName>
    </submittedName>
</protein>
<evidence type="ECO:0000313" key="3">
    <source>
        <dbReference type="Proteomes" id="UP000008229"/>
    </source>
</evidence>
<dbReference type="EMBL" id="CP001854">
    <property type="protein sequence ID" value="ADB49855.1"/>
    <property type="molecule type" value="Genomic_DNA"/>
</dbReference>
<keyword evidence="3" id="KW-1185">Reference proteome</keyword>
<dbReference type="KEGG" id="cwo:Cwoe_1427"/>
<dbReference type="Proteomes" id="UP000008229">
    <property type="component" value="Chromosome"/>
</dbReference>
<reference evidence="3" key="2">
    <citation type="submission" date="2010-01" db="EMBL/GenBank/DDBJ databases">
        <title>The complete genome of Conexibacter woesei DSM 14684.</title>
        <authorList>
            <consortium name="US DOE Joint Genome Institute (JGI-PGF)"/>
            <person name="Lucas S."/>
            <person name="Copeland A."/>
            <person name="Lapidus A."/>
            <person name="Glavina del Rio T."/>
            <person name="Dalin E."/>
            <person name="Tice H."/>
            <person name="Bruce D."/>
            <person name="Goodwin L."/>
            <person name="Pitluck S."/>
            <person name="Kyrpides N."/>
            <person name="Mavromatis K."/>
            <person name="Ivanova N."/>
            <person name="Mikhailova N."/>
            <person name="Chertkov O."/>
            <person name="Brettin T."/>
            <person name="Detter J.C."/>
            <person name="Han C."/>
            <person name="Larimer F."/>
            <person name="Land M."/>
            <person name="Hauser L."/>
            <person name="Markowitz V."/>
            <person name="Cheng J.-F."/>
            <person name="Hugenholtz P."/>
            <person name="Woyke T."/>
            <person name="Wu D."/>
            <person name="Pukall R."/>
            <person name="Steenblock K."/>
            <person name="Schneider S."/>
            <person name="Klenk H.-P."/>
            <person name="Eisen J.A."/>
        </authorList>
    </citation>
    <scope>NUCLEOTIDE SEQUENCE [LARGE SCALE GENOMIC DNA]</scope>
    <source>
        <strain evidence="3">DSM 14684 / CIP 108061 / JCM 11494 / NBRC 100937 / ID131577</strain>
    </source>
</reference>
<gene>
    <name evidence="2" type="ordered locus">Cwoe_1427</name>
</gene>
<feature type="region of interest" description="Disordered" evidence="1">
    <location>
        <begin position="280"/>
        <end position="303"/>
    </location>
</feature>
<evidence type="ECO:0000313" key="2">
    <source>
        <dbReference type="EMBL" id="ADB49855.1"/>
    </source>
</evidence>
<name>D3EYY1_CONWI</name>
<dbReference type="eggNOG" id="COG4447">
    <property type="taxonomic scope" value="Bacteria"/>
</dbReference>
<accession>D3EYY1</accession>
<dbReference type="STRING" id="469383.Cwoe_1427"/>
<proteinExistence type="predicted"/>
<organism evidence="2 3">
    <name type="scientific">Conexibacter woesei (strain DSM 14684 / CCUG 47730 / CIP 108061 / JCM 11494 / NBRC 100937 / ID131577)</name>
    <dbReference type="NCBI Taxonomy" id="469383"/>
    <lineage>
        <taxon>Bacteria</taxon>
        <taxon>Bacillati</taxon>
        <taxon>Actinomycetota</taxon>
        <taxon>Thermoleophilia</taxon>
        <taxon>Solirubrobacterales</taxon>
        <taxon>Conexibacteraceae</taxon>
        <taxon>Conexibacter</taxon>
    </lineage>
</organism>
<sequence>MSTDGGVDTPVVARWQGGRWALQTPIIPRDAVDSRFLGITCPSETVCVAAGSYTTATDEVSLAERWNGTSWSVQRTVNPPGATTTTLHDVSCWISSTCTAVGYAVVGSVRSAIAQRWDGSAWTLQSIPLPAGAQASQFDAVTCRSNTFCVAVGSYVDRSGRMTGLGAFWNGTSWSAPAIPSPAGSTREVLVGVSCLDSDTCIAVGTSFDLGDARTLTLHGSGRAWTLVPSPNPAGTTYSELRGVSCVRLSLCSAVGLTVDAGVVRTLAPALERVRMGNRNRMAARPHAQPGRGEIQQPRCGRV</sequence>
<reference evidence="2 3" key="1">
    <citation type="journal article" date="2010" name="Stand. Genomic Sci.">
        <title>Complete genome sequence of Conexibacter woesei type strain (ID131577).</title>
        <authorList>
            <person name="Pukall R."/>
            <person name="Lapidus A."/>
            <person name="Glavina Del Rio T."/>
            <person name="Copeland A."/>
            <person name="Tice H."/>
            <person name="Cheng J.-F."/>
            <person name="Lucas S."/>
            <person name="Chen F."/>
            <person name="Nolan M."/>
            <person name="Bruce D."/>
            <person name="Goodwin L."/>
            <person name="Pitluck S."/>
            <person name="Mavromatis K."/>
            <person name="Ivanova N."/>
            <person name="Ovchinnikova G."/>
            <person name="Pati A."/>
            <person name="Chen A."/>
            <person name="Palaniappan K."/>
            <person name="Land M."/>
            <person name="Hauser L."/>
            <person name="Chang Y.-J."/>
            <person name="Jeffries C.D."/>
            <person name="Chain P."/>
            <person name="Meincke L."/>
            <person name="Sims D."/>
            <person name="Brettin T."/>
            <person name="Detter J.C."/>
            <person name="Rohde M."/>
            <person name="Goeker M."/>
            <person name="Bristow J."/>
            <person name="Eisen J.A."/>
            <person name="Markowitz V."/>
            <person name="Kyrpides N.C."/>
            <person name="Klenk H.-P."/>
            <person name="Hugenholtz P."/>
        </authorList>
    </citation>
    <scope>NUCLEOTIDE SEQUENCE [LARGE SCALE GENOMIC DNA]</scope>
    <source>
        <strain evidence="3">DSM 14684 / CIP 108061 / JCM 11494 / NBRC 100937 / ID131577</strain>
    </source>
</reference>
<dbReference type="HOGENOM" id="CLU_917379_0_0_11"/>
<evidence type="ECO:0000256" key="1">
    <source>
        <dbReference type="SAM" id="MobiDB-lite"/>
    </source>
</evidence>
<dbReference type="AlphaFoldDB" id="D3EYY1"/>